<sequence>MMANPNSSLPQSSRFPLFQEMSVPFQTSEMNYVLLESGLAIRIVTTEDIEDTATSPAEERRKNILT</sequence>
<keyword evidence="1" id="KW-1185">Reference proteome</keyword>
<dbReference type="WBParaSite" id="Csp11.Scaffold577.g4476.t1">
    <property type="protein sequence ID" value="Csp11.Scaffold577.g4476.t1"/>
    <property type="gene ID" value="Csp11.Scaffold577.g4476"/>
</dbReference>
<evidence type="ECO:0000313" key="1">
    <source>
        <dbReference type="Proteomes" id="UP000095282"/>
    </source>
</evidence>
<reference evidence="2" key="1">
    <citation type="submission" date="2016-11" db="UniProtKB">
        <authorList>
            <consortium name="WormBaseParasite"/>
        </authorList>
    </citation>
    <scope>IDENTIFICATION</scope>
</reference>
<organism evidence="1 2">
    <name type="scientific">Caenorhabditis tropicalis</name>
    <dbReference type="NCBI Taxonomy" id="1561998"/>
    <lineage>
        <taxon>Eukaryota</taxon>
        <taxon>Metazoa</taxon>
        <taxon>Ecdysozoa</taxon>
        <taxon>Nematoda</taxon>
        <taxon>Chromadorea</taxon>
        <taxon>Rhabditida</taxon>
        <taxon>Rhabditina</taxon>
        <taxon>Rhabditomorpha</taxon>
        <taxon>Rhabditoidea</taxon>
        <taxon>Rhabditidae</taxon>
        <taxon>Peloderinae</taxon>
        <taxon>Caenorhabditis</taxon>
    </lineage>
</organism>
<proteinExistence type="predicted"/>
<dbReference type="Proteomes" id="UP000095282">
    <property type="component" value="Unplaced"/>
</dbReference>
<protein>
    <submittedName>
        <fullName evidence="2">Ovule protein</fullName>
    </submittedName>
</protein>
<accession>A0A1I7TC17</accession>
<dbReference type="AlphaFoldDB" id="A0A1I7TC17"/>
<name>A0A1I7TC17_9PELO</name>
<evidence type="ECO:0000313" key="2">
    <source>
        <dbReference type="WBParaSite" id="Csp11.Scaffold577.g4476.t1"/>
    </source>
</evidence>